<name>A0A9X2XCR9_9HYPH</name>
<dbReference type="GO" id="GO:0004176">
    <property type="term" value="F:ATP-dependent peptidase activity"/>
    <property type="evidence" value="ECO:0007669"/>
    <property type="project" value="InterPro"/>
</dbReference>
<dbReference type="PANTHER" id="PTHR23076:SF97">
    <property type="entry name" value="ATP-DEPENDENT ZINC METALLOPROTEASE YME1L1"/>
    <property type="match status" value="1"/>
</dbReference>
<evidence type="ECO:0000313" key="3">
    <source>
        <dbReference type="Proteomes" id="UP001149009"/>
    </source>
</evidence>
<dbReference type="GO" id="GO:0006508">
    <property type="term" value="P:proteolysis"/>
    <property type="evidence" value="ECO:0007669"/>
    <property type="project" value="UniProtKB-KW"/>
</dbReference>
<dbReference type="Pfam" id="PF01434">
    <property type="entry name" value="Peptidase_M41"/>
    <property type="match status" value="1"/>
</dbReference>
<dbReference type="EMBL" id="JAODNV010000031">
    <property type="protein sequence ID" value="MCT8992220.1"/>
    <property type="molecule type" value="Genomic_DNA"/>
</dbReference>
<evidence type="ECO:0000313" key="2">
    <source>
        <dbReference type="EMBL" id="MCT8992220.1"/>
    </source>
</evidence>
<dbReference type="Gene3D" id="1.10.8.60">
    <property type="match status" value="1"/>
</dbReference>
<dbReference type="PANTHER" id="PTHR23076">
    <property type="entry name" value="METALLOPROTEASE M41 FTSH"/>
    <property type="match status" value="1"/>
</dbReference>
<proteinExistence type="predicted"/>
<keyword evidence="3" id="KW-1185">Reference proteome</keyword>
<dbReference type="GO" id="GO:0005524">
    <property type="term" value="F:ATP binding"/>
    <property type="evidence" value="ECO:0007669"/>
    <property type="project" value="InterPro"/>
</dbReference>
<dbReference type="RefSeq" id="WP_261517170.1">
    <property type="nucleotide sequence ID" value="NZ_JAODNV010000031.1"/>
</dbReference>
<feature type="domain" description="Peptidase M41" evidence="1">
    <location>
        <begin position="75"/>
        <end position="253"/>
    </location>
</feature>
<dbReference type="AlphaFoldDB" id="A0A9X2XCR9"/>
<accession>A0A9X2XCR9</accession>
<comment type="caution">
    <text evidence="2">The sequence shown here is derived from an EMBL/GenBank/DDBJ whole genome shotgun (WGS) entry which is preliminary data.</text>
</comment>
<dbReference type="GO" id="GO:0004222">
    <property type="term" value="F:metalloendopeptidase activity"/>
    <property type="evidence" value="ECO:0007669"/>
    <property type="project" value="InterPro"/>
</dbReference>
<keyword evidence="2" id="KW-0645">Protease</keyword>
<keyword evidence="2" id="KW-0378">Hydrolase</keyword>
<dbReference type="InterPro" id="IPR037219">
    <property type="entry name" value="Peptidase_M41-like"/>
</dbReference>
<dbReference type="Proteomes" id="UP001149009">
    <property type="component" value="Unassembled WGS sequence"/>
</dbReference>
<sequence length="272" mass="29758">MNATALNGDAAELNGDEAVHQRADAVLRRLACRALGLTGADIERLVREARQRARREQRRLTYADLDHLLSASRPTISPHHRRRMAVHEAGHALARIVLGVGELKVITIDSVEGGYTEVFSSSLEHDLIDTAESCQRHLVVTMAGRAAEQVAFGSAHAGSGGSMHSDLARATELATAMETSFGFGTHLPLLYRDPTHWQSLIRQDKRLARRVHRRLERAEASARRMINRHRTPLDMIAAALKAHGTLEGPELAALVERVRAAVTCRTGTGVAC</sequence>
<dbReference type="InterPro" id="IPR000642">
    <property type="entry name" value="Peptidase_M41"/>
</dbReference>
<dbReference type="Gene3D" id="1.20.58.760">
    <property type="entry name" value="Peptidase M41"/>
    <property type="match status" value="1"/>
</dbReference>
<gene>
    <name evidence="2" type="ORF">NYR54_18370</name>
</gene>
<dbReference type="SUPFAM" id="SSF140990">
    <property type="entry name" value="FtsH protease domain-like"/>
    <property type="match status" value="1"/>
</dbReference>
<evidence type="ECO:0000259" key="1">
    <source>
        <dbReference type="Pfam" id="PF01434"/>
    </source>
</evidence>
<organism evidence="2 3">
    <name type="scientific">Chelativorans petroleitrophicus</name>
    <dbReference type="NCBI Taxonomy" id="2975484"/>
    <lineage>
        <taxon>Bacteria</taxon>
        <taxon>Pseudomonadati</taxon>
        <taxon>Pseudomonadota</taxon>
        <taxon>Alphaproteobacteria</taxon>
        <taxon>Hyphomicrobiales</taxon>
        <taxon>Phyllobacteriaceae</taxon>
        <taxon>Chelativorans</taxon>
    </lineage>
</organism>
<protein>
    <submittedName>
        <fullName evidence="2">ATP-dependent Zn protease</fullName>
    </submittedName>
</protein>
<reference evidence="2" key="1">
    <citation type="submission" date="2022-08" db="EMBL/GenBank/DDBJ databases">
        <title>Chelativorans sichuanense sp. nov., a paraffin oil-degrading bacterium isolated from a mixture of oil-based drill cuttings and paddy soil.</title>
        <authorList>
            <person name="Yu J."/>
            <person name="Liu H."/>
            <person name="Chen Q."/>
        </authorList>
    </citation>
    <scope>NUCLEOTIDE SEQUENCE</scope>
    <source>
        <strain evidence="2">SCAU 2101</strain>
    </source>
</reference>